<accession>A0A0C6FWJ7</accession>
<dbReference type="EMBL" id="AP014706">
    <property type="protein sequence ID" value="BAQ49969.1"/>
    <property type="molecule type" value="Genomic_DNA"/>
</dbReference>
<dbReference type="KEGG" id="maqu:Maq22A_2p40925"/>
<name>A0A0C6FWJ7_9HYPH</name>
<evidence type="ECO:0000313" key="2">
    <source>
        <dbReference type="Proteomes" id="UP000061432"/>
    </source>
</evidence>
<dbReference type="Proteomes" id="UP000061432">
    <property type="component" value="Plasmid pMaq22A_2p"/>
</dbReference>
<dbReference type="PANTHER" id="PTHR36922">
    <property type="entry name" value="BLL2446 PROTEIN"/>
    <property type="match status" value="1"/>
</dbReference>
<dbReference type="PATRIC" id="fig|270351.10.peg.7107"/>
<organism evidence="1 2">
    <name type="scientific">Methylobacterium aquaticum</name>
    <dbReference type="NCBI Taxonomy" id="270351"/>
    <lineage>
        <taxon>Bacteria</taxon>
        <taxon>Pseudomonadati</taxon>
        <taxon>Pseudomonadota</taxon>
        <taxon>Alphaproteobacteria</taxon>
        <taxon>Hyphomicrobiales</taxon>
        <taxon>Methylobacteriaceae</taxon>
        <taxon>Methylobacterium</taxon>
    </lineage>
</organism>
<evidence type="ECO:0000313" key="1">
    <source>
        <dbReference type="EMBL" id="BAQ49969.1"/>
    </source>
</evidence>
<protein>
    <submittedName>
        <fullName evidence="1">Uncharacterized protein conserved in bacteria</fullName>
    </submittedName>
</protein>
<reference evidence="1 2" key="1">
    <citation type="journal article" date="2015" name="Genome Announc.">
        <title>Complete Genome Sequence of Methylobacterium aquaticum Strain 22A, Isolated from Racomitrium japonicum Moss.</title>
        <authorList>
            <person name="Tani A."/>
            <person name="Ogura Y."/>
            <person name="Hayashi T."/>
            <person name="Kimbara K."/>
        </authorList>
    </citation>
    <scope>NUCLEOTIDE SEQUENCE [LARGE SCALE GENOMIC DNA]</scope>
    <source>
        <strain evidence="1 2">MA-22A</strain>
        <plasmid evidence="2">Plasmid pMaq22A_2p DNA</plasmid>
    </source>
</reference>
<dbReference type="Gene3D" id="1.20.120.450">
    <property type="entry name" value="dinb family like domain"/>
    <property type="match status" value="1"/>
</dbReference>
<dbReference type="SUPFAM" id="SSF109854">
    <property type="entry name" value="DinB/YfiT-like putative metalloenzymes"/>
    <property type="match status" value="1"/>
</dbReference>
<dbReference type="AlphaFoldDB" id="A0A0C6FWJ7"/>
<dbReference type="InterPro" id="IPR034660">
    <property type="entry name" value="DinB/YfiT-like"/>
</dbReference>
<gene>
    <name evidence="1" type="ORF">Maq22A_2p40925</name>
</gene>
<dbReference type="Pfam" id="PF09351">
    <property type="entry name" value="DUF1993"/>
    <property type="match status" value="1"/>
</dbReference>
<sequence>MPYAVGMSISIHDVSVPVFANSLRNMAAWLDKAASEKPEAELLFGRLAPDMRPLPAQYQMASDSAKNAVARLAGIEAPAMPDVEASFAELKERCARTIAFVEGVDPAALATGAEREVELKFPNGMGYRFTGQAYLTGFALPNFFFHVTTAYAILRGAGVSLGKPDFLQHLGPPNIQPAR</sequence>
<proteinExistence type="predicted"/>
<geneLocation type="plasmid" evidence="2">
    <name>pMaq22A_2p DNA</name>
</geneLocation>
<dbReference type="PANTHER" id="PTHR36922:SF1">
    <property type="entry name" value="DUF1993 DOMAIN-CONTAINING PROTEIN"/>
    <property type="match status" value="1"/>
</dbReference>
<keyword evidence="1" id="KW-0614">Plasmid</keyword>
<dbReference type="InterPro" id="IPR018531">
    <property type="entry name" value="DUF1993"/>
</dbReference>
<reference evidence="2" key="2">
    <citation type="submission" date="2015-01" db="EMBL/GenBank/DDBJ databases">
        <title>Complete genome sequence of Methylobacterium aquaticum strain 22A.</title>
        <authorList>
            <person name="Tani A."/>
            <person name="Ogura Y."/>
            <person name="Hayashi T."/>
        </authorList>
    </citation>
    <scope>NUCLEOTIDE SEQUENCE [LARGE SCALE GENOMIC DNA]</scope>
    <source>
        <strain evidence="2">MA-22A</strain>
        <plasmid evidence="2">Plasmid pMaq22A_2p DNA</plasmid>
    </source>
</reference>